<keyword evidence="2" id="KW-1185">Reference proteome</keyword>
<dbReference type="Proteomes" id="UP000023464">
    <property type="component" value="Unassembled WGS sequence"/>
</dbReference>
<proteinExistence type="predicted"/>
<protein>
    <submittedName>
        <fullName evidence="1">Uncharacterized protein</fullName>
    </submittedName>
</protein>
<evidence type="ECO:0000313" key="2">
    <source>
        <dbReference type="Proteomes" id="UP000023464"/>
    </source>
</evidence>
<dbReference type="PATRIC" id="fig|1393736.3.peg.2554"/>
<dbReference type="EMBL" id="JFGV01000035">
    <property type="protein sequence ID" value="EYU14921.1"/>
    <property type="molecule type" value="Genomic_DNA"/>
</dbReference>
<organism evidence="1 2">
    <name type="scientific">Photorhabdus aegyptia</name>
    <dbReference type="NCBI Taxonomy" id="2805098"/>
    <lineage>
        <taxon>Bacteria</taxon>
        <taxon>Pseudomonadati</taxon>
        <taxon>Pseudomonadota</taxon>
        <taxon>Gammaproteobacteria</taxon>
        <taxon>Enterobacterales</taxon>
        <taxon>Morganellaceae</taxon>
        <taxon>Photorhabdus</taxon>
    </lineage>
</organism>
<dbReference type="AlphaFoldDB" id="A0A022PGY4"/>
<sequence length="85" mass="9807">MSLDMEKKLRGVAMIGELDPEFILWAGSYEDAVKWQKLIYCLAGMAHENAETGYITYPLQDEMDLMFKSFQRTYRHGDKAAEVIP</sequence>
<gene>
    <name evidence="1" type="ORF">BA1DRAFT_02497</name>
</gene>
<name>A0A022PGY4_9GAMM</name>
<comment type="caution">
    <text evidence="1">The sequence shown here is derived from an EMBL/GenBank/DDBJ whole genome shotgun (WGS) entry which is preliminary data.</text>
</comment>
<dbReference type="RefSeq" id="WP_235201079.1">
    <property type="nucleotide sequence ID" value="NZ_CAWLTM010000080.1"/>
</dbReference>
<reference evidence="1 2" key="1">
    <citation type="submission" date="2014-03" db="EMBL/GenBank/DDBJ databases">
        <title>Draft Genome of Photorhabdus luminescens BA1, an Egyptian Isolate.</title>
        <authorList>
            <person name="Ghazal S."/>
            <person name="Hurst S.G.IV."/>
            <person name="Morris K."/>
            <person name="Thomas K."/>
            <person name="Tisa L.S."/>
        </authorList>
    </citation>
    <scope>NUCLEOTIDE SEQUENCE [LARGE SCALE GENOMIC DNA]</scope>
    <source>
        <strain evidence="1 2">BA1</strain>
    </source>
</reference>
<evidence type="ECO:0000313" key="1">
    <source>
        <dbReference type="EMBL" id="EYU14921.1"/>
    </source>
</evidence>
<accession>A0A022PGY4</accession>